<dbReference type="InterPro" id="IPR036250">
    <property type="entry name" value="AcylCo_DH-like_C"/>
</dbReference>
<dbReference type="RefSeq" id="WP_150083217.1">
    <property type="nucleotide sequence ID" value="NZ_VWRN01000031.1"/>
</dbReference>
<comment type="cofactor">
    <cofactor evidence="1">
        <name>FAD</name>
        <dbReference type="ChEBI" id="CHEBI:57692"/>
    </cofactor>
</comment>
<dbReference type="Pfam" id="PF00441">
    <property type="entry name" value="Acyl-CoA_dh_1"/>
    <property type="match status" value="1"/>
</dbReference>
<comment type="caution">
    <text evidence="9">The sequence shown here is derived from an EMBL/GenBank/DDBJ whole genome shotgun (WGS) entry which is preliminary data.</text>
</comment>
<evidence type="ECO:0000313" key="9">
    <source>
        <dbReference type="EMBL" id="KAA6124573.1"/>
    </source>
</evidence>
<dbReference type="Pfam" id="PF02770">
    <property type="entry name" value="Acyl-CoA_dh_M"/>
    <property type="match status" value="1"/>
</dbReference>
<dbReference type="PROSITE" id="PS00073">
    <property type="entry name" value="ACYL_COA_DH_2"/>
    <property type="match status" value="1"/>
</dbReference>
<dbReference type="SUPFAM" id="SSF47203">
    <property type="entry name" value="Acyl-CoA dehydrogenase C-terminal domain-like"/>
    <property type="match status" value="1"/>
</dbReference>
<accession>A0A5M8AM71</accession>
<feature type="domain" description="Acyl-CoA oxidase/dehydrogenase middle" evidence="7">
    <location>
        <begin position="168"/>
        <end position="267"/>
    </location>
</feature>
<keyword evidence="3" id="KW-0285">Flavoprotein</keyword>
<dbReference type="InterPro" id="IPR006091">
    <property type="entry name" value="Acyl-CoA_Oxase/DH_mid-dom"/>
</dbReference>
<dbReference type="InterPro" id="IPR009075">
    <property type="entry name" value="AcylCo_DH/oxidase_C"/>
</dbReference>
<evidence type="ECO:0000256" key="2">
    <source>
        <dbReference type="ARBA" id="ARBA00009347"/>
    </source>
</evidence>
<evidence type="ECO:0000256" key="1">
    <source>
        <dbReference type="ARBA" id="ARBA00001974"/>
    </source>
</evidence>
<evidence type="ECO:0000256" key="5">
    <source>
        <dbReference type="SAM" id="MobiDB-lite"/>
    </source>
</evidence>
<evidence type="ECO:0000256" key="3">
    <source>
        <dbReference type="ARBA" id="ARBA00022630"/>
    </source>
</evidence>
<dbReference type="InterPro" id="IPR006089">
    <property type="entry name" value="Acyl-CoA_DH_CS"/>
</dbReference>
<dbReference type="PANTHER" id="PTHR42707:SF2">
    <property type="entry name" value="ACD11 DEHYDROGENASE"/>
    <property type="match status" value="1"/>
</dbReference>
<dbReference type="InterPro" id="IPR052904">
    <property type="entry name" value="Acyl-CoA_dehydrogenase-like"/>
</dbReference>
<organism evidence="9 10">
    <name type="scientific">Cupriavidus cauae</name>
    <dbReference type="NCBI Taxonomy" id="2608999"/>
    <lineage>
        <taxon>Bacteria</taxon>
        <taxon>Pseudomonadati</taxon>
        <taxon>Pseudomonadota</taxon>
        <taxon>Betaproteobacteria</taxon>
        <taxon>Burkholderiales</taxon>
        <taxon>Burkholderiaceae</taxon>
        <taxon>Cupriavidus</taxon>
    </lineage>
</organism>
<dbReference type="PANTHER" id="PTHR42707">
    <property type="entry name" value="ACYL-COA DEHYDROGENASE"/>
    <property type="match status" value="1"/>
</dbReference>
<keyword evidence="10" id="KW-1185">Reference proteome</keyword>
<reference evidence="9 10" key="1">
    <citation type="submission" date="2019-09" db="EMBL/GenBank/DDBJ databases">
        <title>Isolation of a novel species in the genus Cupriavidus from patients with sepsis using whole genome sequencing.</title>
        <authorList>
            <person name="Kweon O.J."/>
            <person name="Lee M.-K."/>
        </authorList>
    </citation>
    <scope>NUCLEOTIDE SEQUENCE [LARGE SCALE GENOMIC DNA]</scope>
    <source>
        <strain evidence="9 10">MKL-01</strain>
    </source>
</reference>
<proteinExistence type="inferred from homology"/>
<comment type="similarity">
    <text evidence="2">Belongs to the acyl-CoA dehydrogenase family.</text>
</comment>
<dbReference type="Gene3D" id="6.10.250.600">
    <property type="match status" value="1"/>
</dbReference>
<feature type="domain" description="Acyl-CoA dehydrogenase/oxidase C-terminal" evidence="6">
    <location>
        <begin position="277"/>
        <end position="431"/>
    </location>
</feature>
<evidence type="ECO:0000259" key="7">
    <source>
        <dbReference type="Pfam" id="PF02770"/>
    </source>
</evidence>
<feature type="region of interest" description="Disordered" evidence="5">
    <location>
        <begin position="168"/>
        <end position="188"/>
    </location>
</feature>
<dbReference type="EMBL" id="VWRN01000031">
    <property type="protein sequence ID" value="KAA6124573.1"/>
    <property type="molecule type" value="Genomic_DNA"/>
</dbReference>
<dbReference type="Gene3D" id="2.40.110.20">
    <property type="match status" value="1"/>
</dbReference>
<name>A0A5M8AM71_9BURK</name>
<dbReference type="SUPFAM" id="SSF56645">
    <property type="entry name" value="Acyl-CoA dehydrogenase NM domain-like"/>
    <property type="match status" value="1"/>
</dbReference>
<dbReference type="GO" id="GO:0003995">
    <property type="term" value="F:acyl-CoA dehydrogenase activity"/>
    <property type="evidence" value="ECO:0007669"/>
    <property type="project" value="InterPro"/>
</dbReference>
<evidence type="ECO:0000259" key="6">
    <source>
        <dbReference type="Pfam" id="PF00441"/>
    </source>
</evidence>
<dbReference type="InterPro" id="IPR009100">
    <property type="entry name" value="AcylCoA_DH/oxidase_NM_dom_sf"/>
</dbReference>
<evidence type="ECO:0000313" key="10">
    <source>
        <dbReference type="Proteomes" id="UP000324324"/>
    </source>
</evidence>
<sequence>MSDFHQAAPKPGNRFRTDPTLRLTLERLLPAEVFAEASPSLDRLGERAVTELLPLAEQAERNPPQHVPYDPWGRRVDELRVDPAWLRLVQIGQEEGLVALPYETPYGEHSRVVQAGLVNLYDPACAVADCPLVMTDGAARLLLQHDPQLARRYVPKLTARHEAWTSGQWMTEKEGGSDVGRSSTTARRSSDGRWLLNGTKWFTSATTGQVALALARPEGAQDGSRGLSLFLVELRRPDGSWNGIEVRRLKDKLGTRALPTAELDLKDTVAVPVGEIGQGVGKMAGLLNIARLWASWGGPAGVGHLLDLARDYAGKREVFGKPLAQQPMHRAWLARIAAEYEAMLALNFQTAALIGAAEHGADGTLSRLMAPLTKLACARQAVWAGSELLESFGGAGYIEDTGLPRLFRNLHVHCIWEGTTSVLAHDVLRALRASEHGEAWIEDVVRRLRGLSLDATRGLRQRIENALDTLIPMINAPEEAQGRRLAWGMARTYQAVLLGEAAEWRLRVKRDAAGLAAAELFCADGLVPATVSAMLSATGGSDIAAAVDALAMGTARPHA</sequence>
<dbReference type="Pfam" id="PF18158">
    <property type="entry name" value="AidB_N"/>
    <property type="match status" value="1"/>
</dbReference>
<dbReference type="AlphaFoldDB" id="A0A5M8AM71"/>
<evidence type="ECO:0000259" key="8">
    <source>
        <dbReference type="Pfam" id="PF18158"/>
    </source>
</evidence>
<feature type="domain" description="Adaptive response protein AidB N-terminal" evidence="8">
    <location>
        <begin position="12"/>
        <end position="160"/>
    </location>
</feature>
<dbReference type="InterPro" id="IPR041504">
    <property type="entry name" value="AidB_N"/>
</dbReference>
<gene>
    <name evidence="9" type="ORF">F1599_11755</name>
</gene>
<keyword evidence="4" id="KW-0274">FAD</keyword>
<dbReference type="Proteomes" id="UP000324324">
    <property type="component" value="Unassembled WGS sequence"/>
</dbReference>
<dbReference type="Gene3D" id="1.20.140.10">
    <property type="entry name" value="Butyryl-CoA Dehydrogenase, subunit A, domain 3"/>
    <property type="match status" value="1"/>
</dbReference>
<evidence type="ECO:0000256" key="4">
    <source>
        <dbReference type="ARBA" id="ARBA00022827"/>
    </source>
</evidence>
<protein>
    <submittedName>
        <fullName evidence="9">Acyl-CoA dehydrogenase</fullName>
    </submittedName>
</protein>